<feature type="transmembrane region" description="Helical" evidence="1">
    <location>
        <begin position="12"/>
        <end position="31"/>
    </location>
</feature>
<keyword evidence="3" id="KW-1185">Reference proteome</keyword>
<name>A0A7J8JGR1_ROUAE</name>
<protein>
    <submittedName>
        <fullName evidence="2">Uncharacterized protein</fullName>
    </submittedName>
</protein>
<evidence type="ECO:0000313" key="3">
    <source>
        <dbReference type="Proteomes" id="UP000593571"/>
    </source>
</evidence>
<dbReference type="Proteomes" id="UP000593571">
    <property type="component" value="Unassembled WGS sequence"/>
</dbReference>
<comment type="caution">
    <text evidence="2">The sequence shown here is derived from an EMBL/GenBank/DDBJ whole genome shotgun (WGS) entry which is preliminary data.</text>
</comment>
<gene>
    <name evidence="2" type="ORF">HJG63_010318</name>
</gene>
<accession>A0A7J8JGR1</accession>
<evidence type="ECO:0000256" key="1">
    <source>
        <dbReference type="SAM" id="Phobius"/>
    </source>
</evidence>
<keyword evidence="1" id="KW-0472">Membrane</keyword>
<reference evidence="2 3" key="1">
    <citation type="journal article" date="2020" name="Nature">
        <title>Six reference-quality genomes reveal evolution of bat adaptations.</title>
        <authorList>
            <person name="Jebb D."/>
            <person name="Huang Z."/>
            <person name="Pippel M."/>
            <person name="Hughes G.M."/>
            <person name="Lavrichenko K."/>
            <person name="Devanna P."/>
            <person name="Winkler S."/>
            <person name="Jermiin L.S."/>
            <person name="Skirmuntt E.C."/>
            <person name="Katzourakis A."/>
            <person name="Burkitt-Gray L."/>
            <person name="Ray D.A."/>
            <person name="Sullivan K.A.M."/>
            <person name="Roscito J.G."/>
            <person name="Kirilenko B.M."/>
            <person name="Davalos L.M."/>
            <person name="Corthals A.P."/>
            <person name="Power M.L."/>
            <person name="Jones G."/>
            <person name="Ransome R.D."/>
            <person name="Dechmann D.K.N."/>
            <person name="Locatelli A.G."/>
            <person name="Puechmaille S.J."/>
            <person name="Fedrigo O."/>
            <person name="Jarvis E.D."/>
            <person name="Hiller M."/>
            <person name="Vernes S.C."/>
            <person name="Myers E.W."/>
            <person name="Teeling E.C."/>
        </authorList>
    </citation>
    <scope>NUCLEOTIDE SEQUENCE [LARGE SCALE GENOMIC DNA]</scope>
    <source>
        <strain evidence="2">MRouAeg1</strain>
        <tissue evidence="2">Muscle</tissue>
    </source>
</reference>
<evidence type="ECO:0000313" key="2">
    <source>
        <dbReference type="EMBL" id="KAF6496086.1"/>
    </source>
</evidence>
<dbReference type="EMBL" id="JACASE010000002">
    <property type="protein sequence ID" value="KAF6496086.1"/>
    <property type="molecule type" value="Genomic_DNA"/>
</dbReference>
<feature type="transmembrane region" description="Helical" evidence="1">
    <location>
        <begin position="43"/>
        <end position="62"/>
    </location>
</feature>
<keyword evidence="1" id="KW-1133">Transmembrane helix</keyword>
<keyword evidence="1" id="KW-0812">Transmembrane</keyword>
<dbReference type="AlphaFoldDB" id="A0A7J8JGR1"/>
<organism evidence="2 3">
    <name type="scientific">Rousettus aegyptiacus</name>
    <name type="common">Egyptian fruit bat</name>
    <name type="synonym">Pteropus aegyptiacus</name>
    <dbReference type="NCBI Taxonomy" id="9407"/>
    <lineage>
        <taxon>Eukaryota</taxon>
        <taxon>Metazoa</taxon>
        <taxon>Chordata</taxon>
        <taxon>Craniata</taxon>
        <taxon>Vertebrata</taxon>
        <taxon>Euteleostomi</taxon>
        <taxon>Mammalia</taxon>
        <taxon>Eutheria</taxon>
        <taxon>Laurasiatheria</taxon>
        <taxon>Chiroptera</taxon>
        <taxon>Yinpterochiroptera</taxon>
        <taxon>Pteropodoidea</taxon>
        <taxon>Pteropodidae</taxon>
        <taxon>Rousettinae</taxon>
        <taxon>Rousettus</taxon>
    </lineage>
</organism>
<sequence length="151" mass="16640">MIKRSPYSSQMEFICTNVSSLIPGVRLAFAILSRGVRHSLINLSLPIISALSLSSLYTAGIIREAFTTYQALSRIISFNSRNSPTNCIVIVPILQRRKLRPKSGKVGAPLEQSTQWVANMPLRTVGPQSVSIETKSKYAETSTAICHCHHL</sequence>
<proteinExistence type="predicted"/>